<sequence>MQPVACSAAAVAAISSNRSAASGASPPPFEVAPLHRSQTVRASRHLKLRRALSPSSSARRSSATRLQPLKARAPRLSRRPNPKPTRATNILDQLTLERWISSVRAQALQPRPWEFRRLGERVVTARTGRVISSPSVLGILLGITKDQLVPTGAHVARVRGRANSEVEAEVGTRASWRVTRSDRGGP</sequence>
<dbReference type="AlphaFoldDB" id="A0A5A7USL3"/>
<dbReference type="Proteomes" id="UP000321393">
    <property type="component" value="Unassembled WGS sequence"/>
</dbReference>
<name>A0A5A7USL3_CUCMM</name>
<dbReference type="EMBL" id="SSTE01006842">
    <property type="protein sequence ID" value="KAA0058154.1"/>
    <property type="molecule type" value="Genomic_DNA"/>
</dbReference>
<proteinExistence type="predicted"/>
<gene>
    <name evidence="2" type="ORF">E6C27_scaffold274G004710</name>
</gene>
<protein>
    <submittedName>
        <fullName evidence="2">Uncharacterized protein</fullName>
    </submittedName>
</protein>
<evidence type="ECO:0000256" key="1">
    <source>
        <dbReference type="SAM" id="MobiDB-lite"/>
    </source>
</evidence>
<feature type="compositionally biased region" description="Basic residues" evidence="1">
    <location>
        <begin position="72"/>
        <end position="81"/>
    </location>
</feature>
<comment type="caution">
    <text evidence="2">The sequence shown here is derived from an EMBL/GenBank/DDBJ whole genome shotgun (WGS) entry which is preliminary data.</text>
</comment>
<accession>A0A5A7USL3</accession>
<evidence type="ECO:0000313" key="3">
    <source>
        <dbReference type="Proteomes" id="UP000321393"/>
    </source>
</evidence>
<feature type="region of interest" description="Disordered" evidence="1">
    <location>
        <begin position="50"/>
        <end position="86"/>
    </location>
</feature>
<organism evidence="2 3">
    <name type="scientific">Cucumis melo var. makuwa</name>
    <name type="common">Oriental melon</name>
    <dbReference type="NCBI Taxonomy" id="1194695"/>
    <lineage>
        <taxon>Eukaryota</taxon>
        <taxon>Viridiplantae</taxon>
        <taxon>Streptophyta</taxon>
        <taxon>Embryophyta</taxon>
        <taxon>Tracheophyta</taxon>
        <taxon>Spermatophyta</taxon>
        <taxon>Magnoliopsida</taxon>
        <taxon>eudicotyledons</taxon>
        <taxon>Gunneridae</taxon>
        <taxon>Pentapetalae</taxon>
        <taxon>rosids</taxon>
        <taxon>fabids</taxon>
        <taxon>Cucurbitales</taxon>
        <taxon>Cucurbitaceae</taxon>
        <taxon>Benincaseae</taxon>
        <taxon>Cucumis</taxon>
    </lineage>
</organism>
<evidence type="ECO:0000313" key="2">
    <source>
        <dbReference type="EMBL" id="KAA0058154.1"/>
    </source>
</evidence>
<feature type="compositionally biased region" description="Low complexity" evidence="1">
    <location>
        <begin position="51"/>
        <end position="66"/>
    </location>
</feature>
<reference evidence="2 3" key="1">
    <citation type="submission" date="2019-08" db="EMBL/GenBank/DDBJ databases">
        <title>Draft genome sequences of two oriental melons (Cucumis melo L. var makuwa).</title>
        <authorList>
            <person name="Kwon S.-Y."/>
        </authorList>
    </citation>
    <scope>NUCLEOTIDE SEQUENCE [LARGE SCALE GENOMIC DNA]</scope>
    <source>
        <strain evidence="3">cv. SW 3</strain>
        <tissue evidence="2">Leaf</tissue>
    </source>
</reference>